<name>A0A6H5GHR9_9HEMI</name>
<dbReference type="Proteomes" id="UP000479000">
    <property type="component" value="Unassembled WGS sequence"/>
</dbReference>
<dbReference type="AlphaFoldDB" id="A0A6H5GHR9"/>
<feature type="region of interest" description="Disordered" evidence="1">
    <location>
        <begin position="90"/>
        <end position="162"/>
    </location>
</feature>
<keyword evidence="3" id="KW-1185">Reference proteome</keyword>
<gene>
    <name evidence="2" type="ORF">NTEN_LOCUS8032</name>
</gene>
<feature type="compositionally biased region" description="Basic and acidic residues" evidence="1">
    <location>
        <begin position="99"/>
        <end position="110"/>
    </location>
</feature>
<reference evidence="2 3" key="1">
    <citation type="submission" date="2020-02" db="EMBL/GenBank/DDBJ databases">
        <authorList>
            <person name="Ferguson B K."/>
        </authorList>
    </citation>
    <scope>NUCLEOTIDE SEQUENCE [LARGE SCALE GENOMIC DNA]</scope>
</reference>
<proteinExistence type="predicted"/>
<evidence type="ECO:0000313" key="3">
    <source>
        <dbReference type="Proteomes" id="UP000479000"/>
    </source>
</evidence>
<evidence type="ECO:0000313" key="2">
    <source>
        <dbReference type="EMBL" id="CAB0002245.1"/>
    </source>
</evidence>
<dbReference type="EMBL" id="CADCXU010011983">
    <property type="protein sequence ID" value="CAB0002245.1"/>
    <property type="molecule type" value="Genomic_DNA"/>
</dbReference>
<sequence>MAAFSWVSQKAAASSGEPTLQDDFAAICSRTSSYSIMMRLRALQPPKSPRARSSVPQQPLISSGVHLLRGNPENSTQVLPYLKCLSNMPIKKTPNQNAEFERHRKDSPERLRRKIKKLSRKVDRMTREDRSRSRRRQRSMSSEFSPPSSSPTPSPGDSSDSGRQKSLLLCSYNFLSVKIVRFVSLPNFLVVCQLCAQLYAMAGATQNLWSVASTWPS</sequence>
<evidence type="ECO:0000256" key="1">
    <source>
        <dbReference type="SAM" id="MobiDB-lite"/>
    </source>
</evidence>
<feature type="compositionally biased region" description="Basic and acidic residues" evidence="1">
    <location>
        <begin position="120"/>
        <end position="131"/>
    </location>
</feature>
<accession>A0A6H5GHR9</accession>
<protein>
    <submittedName>
        <fullName evidence="2">Uncharacterized protein</fullName>
    </submittedName>
</protein>
<organism evidence="2 3">
    <name type="scientific">Nesidiocoris tenuis</name>
    <dbReference type="NCBI Taxonomy" id="355587"/>
    <lineage>
        <taxon>Eukaryota</taxon>
        <taxon>Metazoa</taxon>
        <taxon>Ecdysozoa</taxon>
        <taxon>Arthropoda</taxon>
        <taxon>Hexapoda</taxon>
        <taxon>Insecta</taxon>
        <taxon>Pterygota</taxon>
        <taxon>Neoptera</taxon>
        <taxon>Paraneoptera</taxon>
        <taxon>Hemiptera</taxon>
        <taxon>Heteroptera</taxon>
        <taxon>Panheteroptera</taxon>
        <taxon>Cimicomorpha</taxon>
        <taxon>Miridae</taxon>
        <taxon>Dicyphina</taxon>
        <taxon>Nesidiocoris</taxon>
    </lineage>
</organism>